<dbReference type="GO" id="GO:0022857">
    <property type="term" value="F:transmembrane transporter activity"/>
    <property type="evidence" value="ECO:0007669"/>
    <property type="project" value="InterPro"/>
</dbReference>
<feature type="domain" description="Major facilitator superfamily (MFS) profile" evidence="8">
    <location>
        <begin position="16"/>
        <end position="364"/>
    </location>
</feature>
<keyword evidence="10" id="KW-1185">Reference proteome</keyword>
<feature type="transmembrane region" description="Helical" evidence="7">
    <location>
        <begin position="312"/>
        <end position="339"/>
    </location>
</feature>
<proteinExistence type="predicted"/>
<evidence type="ECO:0000256" key="5">
    <source>
        <dbReference type="ARBA" id="ARBA00022989"/>
    </source>
</evidence>
<comment type="caution">
    <text evidence="9">The sequence shown here is derived from an EMBL/GenBank/DDBJ whole genome shotgun (WGS) entry which is preliminary data.</text>
</comment>
<evidence type="ECO:0000256" key="2">
    <source>
        <dbReference type="ARBA" id="ARBA00022448"/>
    </source>
</evidence>
<evidence type="ECO:0000256" key="3">
    <source>
        <dbReference type="ARBA" id="ARBA00022475"/>
    </source>
</evidence>
<evidence type="ECO:0000256" key="7">
    <source>
        <dbReference type="SAM" id="Phobius"/>
    </source>
</evidence>
<dbReference type="InterPro" id="IPR011701">
    <property type="entry name" value="MFS"/>
</dbReference>
<dbReference type="PANTHER" id="PTHR23517">
    <property type="entry name" value="RESISTANCE PROTEIN MDTM, PUTATIVE-RELATED-RELATED"/>
    <property type="match status" value="1"/>
</dbReference>
<dbReference type="Pfam" id="PF07690">
    <property type="entry name" value="MFS_1"/>
    <property type="match status" value="1"/>
</dbReference>
<keyword evidence="5 7" id="KW-1133">Transmembrane helix</keyword>
<feature type="transmembrane region" description="Helical" evidence="7">
    <location>
        <begin position="219"/>
        <end position="244"/>
    </location>
</feature>
<dbReference type="RefSeq" id="WP_007909490.1">
    <property type="nucleotide sequence ID" value="NZ_ADVG01000002.1"/>
</dbReference>
<evidence type="ECO:0000256" key="6">
    <source>
        <dbReference type="ARBA" id="ARBA00023136"/>
    </source>
</evidence>
<feature type="transmembrane region" description="Helical" evidence="7">
    <location>
        <begin position="250"/>
        <end position="274"/>
    </location>
</feature>
<dbReference type="Proteomes" id="UP000004508">
    <property type="component" value="Unassembled WGS sequence"/>
</dbReference>
<keyword evidence="3" id="KW-1003">Cell membrane</keyword>
<evidence type="ECO:0000313" key="9">
    <source>
        <dbReference type="EMBL" id="EFH85760.1"/>
    </source>
</evidence>
<gene>
    <name evidence="9" type="ORF">Krac_6995</name>
</gene>
<evidence type="ECO:0000256" key="1">
    <source>
        <dbReference type="ARBA" id="ARBA00004651"/>
    </source>
</evidence>
<dbReference type="InterPro" id="IPR036259">
    <property type="entry name" value="MFS_trans_sf"/>
</dbReference>
<feature type="transmembrane region" description="Helical" evidence="7">
    <location>
        <begin position="21"/>
        <end position="42"/>
    </location>
</feature>
<dbReference type="eggNOG" id="COG2211">
    <property type="taxonomic scope" value="Bacteria"/>
</dbReference>
<dbReference type="STRING" id="485913.Krac_6995"/>
<evidence type="ECO:0000259" key="8">
    <source>
        <dbReference type="PROSITE" id="PS50850"/>
    </source>
</evidence>
<dbReference type="InterPro" id="IPR050171">
    <property type="entry name" value="MFS_Transporters"/>
</dbReference>
<dbReference type="InterPro" id="IPR001958">
    <property type="entry name" value="Tet-R_TetA/multi-R_MdtG-like"/>
</dbReference>
<evidence type="ECO:0000256" key="4">
    <source>
        <dbReference type="ARBA" id="ARBA00022692"/>
    </source>
</evidence>
<keyword evidence="4 7" id="KW-0812">Transmembrane</keyword>
<dbReference type="Gene3D" id="1.20.1250.20">
    <property type="entry name" value="MFS general substrate transporter like domains"/>
    <property type="match status" value="1"/>
</dbReference>
<name>D6TQB2_KTERA</name>
<protein>
    <submittedName>
        <fullName evidence="9">Major facilitator superfamily MFS_1</fullName>
    </submittedName>
</protein>
<feature type="transmembrane region" description="Helical" evidence="7">
    <location>
        <begin position="48"/>
        <end position="71"/>
    </location>
</feature>
<sequence>MSATLAQRLGLPKMHGHGALVVAYLIDALGTGLYLPFSLLYFQRVAGFALPAIGVALSIATALTLPMIPLMGTLVDRLGAKPMVVAAQVLQALGFLGYLVVHSIAVLGVSAFLVMAGARLFYVASSVLITEVASPDERDRWYGLTGATQNLGIGVGSLLAGFLVTFAGTIGYHVLIVENVLSFGLSALLLLHQSPRRPRPRRESFKPISSLAVLSDRPFLVLVACNVLFTLALSLLSTGLPLYITETLNLSTVVLGTLSAFGTGLLIVTQTLVMRLLEPYRRTRSLAVASLLRALGYALLALALFLPRSLLLPYLFVTVVVNTLASLIANPTAIALAAASSPAHLQGRYIDKNKFCMLHLFTTL</sequence>
<keyword evidence="6 7" id="KW-0472">Membrane</keyword>
<feature type="transmembrane region" description="Helical" evidence="7">
    <location>
        <begin position="141"/>
        <end position="164"/>
    </location>
</feature>
<dbReference type="PROSITE" id="PS50850">
    <property type="entry name" value="MFS"/>
    <property type="match status" value="1"/>
</dbReference>
<feature type="transmembrane region" description="Helical" evidence="7">
    <location>
        <begin position="107"/>
        <end position="129"/>
    </location>
</feature>
<accession>D6TQB2</accession>
<keyword evidence="2" id="KW-0813">Transport</keyword>
<evidence type="ECO:0000313" key="10">
    <source>
        <dbReference type="Proteomes" id="UP000004508"/>
    </source>
</evidence>
<dbReference type="InParanoid" id="D6TQB2"/>
<dbReference type="AlphaFoldDB" id="D6TQB2"/>
<organism evidence="9 10">
    <name type="scientific">Ktedonobacter racemifer DSM 44963</name>
    <dbReference type="NCBI Taxonomy" id="485913"/>
    <lineage>
        <taxon>Bacteria</taxon>
        <taxon>Bacillati</taxon>
        <taxon>Chloroflexota</taxon>
        <taxon>Ktedonobacteria</taxon>
        <taxon>Ktedonobacterales</taxon>
        <taxon>Ktedonobacteraceae</taxon>
        <taxon>Ktedonobacter</taxon>
    </lineage>
</organism>
<feature type="transmembrane region" description="Helical" evidence="7">
    <location>
        <begin position="286"/>
        <end position="306"/>
    </location>
</feature>
<comment type="subcellular location">
    <subcellularLocation>
        <location evidence="1">Cell membrane</location>
        <topology evidence="1">Multi-pass membrane protein</topology>
    </subcellularLocation>
</comment>
<dbReference type="GO" id="GO:0005886">
    <property type="term" value="C:plasma membrane"/>
    <property type="evidence" value="ECO:0007669"/>
    <property type="project" value="UniProtKB-SubCell"/>
</dbReference>
<dbReference type="InterPro" id="IPR020846">
    <property type="entry name" value="MFS_dom"/>
</dbReference>
<dbReference type="EMBL" id="ADVG01000002">
    <property type="protein sequence ID" value="EFH85760.1"/>
    <property type="molecule type" value="Genomic_DNA"/>
</dbReference>
<reference evidence="9 10" key="1">
    <citation type="journal article" date="2011" name="Stand. Genomic Sci.">
        <title>Non-contiguous finished genome sequence and contextual data of the filamentous soil bacterium Ktedonobacter racemifer type strain (SOSP1-21).</title>
        <authorList>
            <person name="Chang Y.J."/>
            <person name="Land M."/>
            <person name="Hauser L."/>
            <person name="Chertkov O."/>
            <person name="Del Rio T.G."/>
            <person name="Nolan M."/>
            <person name="Copeland A."/>
            <person name="Tice H."/>
            <person name="Cheng J.F."/>
            <person name="Lucas S."/>
            <person name="Han C."/>
            <person name="Goodwin L."/>
            <person name="Pitluck S."/>
            <person name="Ivanova N."/>
            <person name="Ovchinikova G."/>
            <person name="Pati A."/>
            <person name="Chen A."/>
            <person name="Palaniappan K."/>
            <person name="Mavromatis K."/>
            <person name="Liolios K."/>
            <person name="Brettin T."/>
            <person name="Fiebig A."/>
            <person name="Rohde M."/>
            <person name="Abt B."/>
            <person name="Goker M."/>
            <person name="Detter J.C."/>
            <person name="Woyke T."/>
            <person name="Bristow J."/>
            <person name="Eisen J.A."/>
            <person name="Markowitz V."/>
            <person name="Hugenholtz P."/>
            <person name="Kyrpides N.C."/>
            <person name="Klenk H.P."/>
            <person name="Lapidus A."/>
        </authorList>
    </citation>
    <scope>NUCLEOTIDE SEQUENCE [LARGE SCALE GENOMIC DNA]</scope>
    <source>
        <strain evidence="10">DSM 44963</strain>
    </source>
</reference>
<dbReference type="SUPFAM" id="SSF103473">
    <property type="entry name" value="MFS general substrate transporter"/>
    <property type="match status" value="1"/>
</dbReference>
<dbReference type="PANTHER" id="PTHR23517:SF2">
    <property type="entry name" value="MULTIDRUG RESISTANCE PROTEIN MDTH"/>
    <property type="match status" value="1"/>
</dbReference>
<feature type="transmembrane region" description="Helical" evidence="7">
    <location>
        <begin position="170"/>
        <end position="191"/>
    </location>
</feature>
<dbReference type="PRINTS" id="PR01035">
    <property type="entry name" value="TCRTETA"/>
</dbReference>